<name>A0ACB0Y667_MELEN</name>
<evidence type="ECO:0000313" key="2">
    <source>
        <dbReference type="Proteomes" id="UP001497535"/>
    </source>
</evidence>
<comment type="caution">
    <text evidence="1">The sequence shown here is derived from an EMBL/GenBank/DDBJ whole genome shotgun (WGS) entry which is preliminary data.</text>
</comment>
<protein>
    <submittedName>
        <fullName evidence="1">Uncharacterized protein</fullName>
    </submittedName>
</protein>
<keyword evidence="2" id="KW-1185">Reference proteome</keyword>
<reference evidence="1" key="1">
    <citation type="submission" date="2023-11" db="EMBL/GenBank/DDBJ databases">
        <authorList>
            <person name="Poullet M."/>
        </authorList>
    </citation>
    <scope>NUCLEOTIDE SEQUENCE</scope>
    <source>
        <strain evidence="1">E1834</strain>
    </source>
</reference>
<proteinExistence type="predicted"/>
<gene>
    <name evidence="1" type="ORF">MENTE1834_LOCUS8263</name>
</gene>
<evidence type="ECO:0000313" key="1">
    <source>
        <dbReference type="EMBL" id="CAK5033874.1"/>
    </source>
</evidence>
<accession>A0ACB0Y667</accession>
<sequence length="49" mass="5439">MVHSFVCISSLVPIDGYRCEQKVIWGLILKSGDLGSINDLGINRISEDF</sequence>
<organism evidence="1 2">
    <name type="scientific">Meloidogyne enterolobii</name>
    <name type="common">Root-knot nematode worm</name>
    <name type="synonym">Meloidogyne mayaguensis</name>
    <dbReference type="NCBI Taxonomy" id="390850"/>
    <lineage>
        <taxon>Eukaryota</taxon>
        <taxon>Metazoa</taxon>
        <taxon>Ecdysozoa</taxon>
        <taxon>Nematoda</taxon>
        <taxon>Chromadorea</taxon>
        <taxon>Rhabditida</taxon>
        <taxon>Tylenchina</taxon>
        <taxon>Tylenchomorpha</taxon>
        <taxon>Tylenchoidea</taxon>
        <taxon>Meloidogynidae</taxon>
        <taxon>Meloidogyninae</taxon>
        <taxon>Meloidogyne</taxon>
    </lineage>
</organism>
<dbReference type="EMBL" id="CAVMJV010000007">
    <property type="protein sequence ID" value="CAK5033874.1"/>
    <property type="molecule type" value="Genomic_DNA"/>
</dbReference>
<dbReference type="Proteomes" id="UP001497535">
    <property type="component" value="Unassembled WGS sequence"/>
</dbReference>